<proteinExistence type="predicted"/>
<dbReference type="Gramene" id="EOX90818">
    <property type="protein sequence ID" value="EOX90818"/>
    <property type="gene ID" value="TCM_000184"/>
</dbReference>
<accession>A0A061DLH2</accession>
<evidence type="ECO:0000313" key="2">
    <source>
        <dbReference type="Proteomes" id="UP000026915"/>
    </source>
</evidence>
<reference evidence="1 2" key="1">
    <citation type="journal article" date="2013" name="Genome Biol.">
        <title>The genome sequence of the most widely cultivated cacao type and its use to identify candidate genes regulating pod color.</title>
        <authorList>
            <person name="Motamayor J.C."/>
            <person name="Mockaitis K."/>
            <person name="Schmutz J."/>
            <person name="Haiminen N."/>
            <person name="Iii D.L."/>
            <person name="Cornejo O."/>
            <person name="Findley S.D."/>
            <person name="Zheng P."/>
            <person name="Utro F."/>
            <person name="Royaert S."/>
            <person name="Saski C."/>
            <person name="Jenkins J."/>
            <person name="Podicheti R."/>
            <person name="Zhao M."/>
            <person name="Scheffler B.E."/>
            <person name="Stack J.C."/>
            <person name="Feltus F.A."/>
            <person name="Mustiga G.M."/>
            <person name="Amores F."/>
            <person name="Phillips W."/>
            <person name="Marelli J.P."/>
            <person name="May G.D."/>
            <person name="Shapiro H."/>
            <person name="Ma J."/>
            <person name="Bustamante C.D."/>
            <person name="Schnell R.J."/>
            <person name="Main D."/>
            <person name="Gilbert D."/>
            <person name="Parida L."/>
            <person name="Kuhn D.N."/>
        </authorList>
    </citation>
    <scope>NUCLEOTIDE SEQUENCE [LARGE SCALE GENOMIC DNA]</scope>
    <source>
        <strain evidence="2">cv. Matina 1-6</strain>
    </source>
</reference>
<keyword evidence="2" id="KW-1185">Reference proteome</keyword>
<dbReference type="Proteomes" id="UP000026915">
    <property type="component" value="Chromosome 1"/>
</dbReference>
<evidence type="ECO:0000313" key="1">
    <source>
        <dbReference type="EMBL" id="EOX90818.1"/>
    </source>
</evidence>
<dbReference type="AlphaFoldDB" id="A0A061DLH2"/>
<dbReference type="InParanoid" id="A0A061DLH2"/>
<sequence>MLDRIIKDGTIRSWELKLSCQHRKQYPSCLNVDWSLECMGIHASALWYNGPTISKPFFLSFWYALDFSTREGVSYHRRGNLQLEGPNVISRMWKTYINIQF</sequence>
<dbReference type="EMBL" id="CM001879">
    <property type="protein sequence ID" value="EOX90818.1"/>
    <property type="molecule type" value="Genomic_DNA"/>
</dbReference>
<gene>
    <name evidence="1" type="ORF">TCM_000184</name>
</gene>
<organism evidence="1 2">
    <name type="scientific">Theobroma cacao</name>
    <name type="common">Cacao</name>
    <name type="synonym">Cocoa</name>
    <dbReference type="NCBI Taxonomy" id="3641"/>
    <lineage>
        <taxon>Eukaryota</taxon>
        <taxon>Viridiplantae</taxon>
        <taxon>Streptophyta</taxon>
        <taxon>Embryophyta</taxon>
        <taxon>Tracheophyta</taxon>
        <taxon>Spermatophyta</taxon>
        <taxon>Magnoliopsida</taxon>
        <taxon>eudicotyledons</taxon>
        <taxon>Gunneridae</taxon>
        <taxon>Pentapetalae</taxon>
        <taxon>rosids</taxon>
        <taxon>malvids</taxon>
        <taxon>Malvales</taxon>
        <taxon>Malvaceae</taxon>
        <taxon>Byttnerioideae</taxon>
        <taxon>Theobroma</taxon>
    </lineage>
</organism>
<protein>
    <submittedName>
        <fullName evidence="1">Uncharacterized protein</fullName>
    </submittedName>
</protein>
<name>A0A061DLH2_THECC</name>
<dbReference type="HOGENOM" id="CLU_2296766_0_0_1"/>